<feature type="transmembrane region" description="Helical" evidence="1">
    <location>
        <begin position="41"/>
        <end position="63"/>
    </location>
</feature>
<reference evidence="4" key="1">
    <citation type="submission" date="2021-01" db="UniProtKB">
        <authorList>
            <consortium name="EnsemblMetazoa"/>
        </authorList>
    </citation>
    <scope>IDENTIFICATION</scope>
</reference>
<evidence type="ECO:0000259" key="2">
    <source>
        <dbReference type="Pfam" id="PF00561"/>
    </source>
</evidence>
<sequence length="529" mass="60553">MLQYIFGPRLYRIFSLVESTGQRKLVKNYEVNRLEWLSESFLHTVSYALSITYYCSPFFVYYGYTREIFSSPDRLIYYLKFSLSICIGMTASYLLRGLGRSINTEYQKFIEVLNTAKKDKLQMESLRNYDFDFKAWPVNFRWDESSIKSEVTNPSPISDHEDSKSVIGKIFSIPSKILDYCLGHGIARPMAFPGSVKLLQMAMAQLADQGRTSLLEKKGLRAKLLCENGNEIDSMFVDRRSDETGEGQTLVVTCEGNAAFYEVGIMDTARKAGYSVLGWNHPGFFGSTGKPFPDQEREAIDVVMKYAVTKLGFEVDNIILFAWSIGGYTASYGAMMYPDVKAVVLDATFDGIIQLGAARMPSFAVNTVKRVIRKYMFLDVTRQIVKYSGPVQLIRRQREEIITTRPQVPITNRGNYLLWKMLLYRYPNIISEKSTEALWQYLAAYDSTGQESVIAKNGGIDEEACERRLTLKKKPIFPLEKLGESWSEEERIEVTLFLATKYMAHFDATHCIALPASYFQMPWAHRVRR</sequence>
<evidence type="ECO:0000313" key="4">
    <source>
        <dbReference type="EnsemblMetazoa" id="CLYHEMP004490.1"/>
    </source>
</evidence>
<evidence type="ECO:0000256" key="1">
    <source>
        <dbReference type="SAM" id="Phobius"/>
    </source>
</evidence>
<dbReference type="GO" id="GO:0052651">
    <property type="term" value="P:monoacylglycerol catabolic process"/>
    <property type="evidence" value="ECO:0007669"/>
    <property type="project" value="TreeGrafter"/>
</dbReference>
<dbReference type="SUPFAM" id="SSF53474">
    <property type="entry name" value="alpha/beta-Hydrolases"/>
    <property type="match status" value="1"/>
</dbReference>
<dbReference type="Gene3D" id="3.40.50.1820">
    <property type="entry name" value="alpha/beta hydrolase"/>
    <property type="match status" value="1"/>
</dbReference>
<dbReference type="EnsemblMetazoa" id="CLYHEMT004490.1">
    <property type="protein sequence ID" value="CLYHEMP004490.1"/>
    <property type="gene ID" value="CLYHEMG004490"/>
</dbReference>
<dbReference type="GO" id="GO:0006660">
    <property type="term" value="P:phosphatidylserine catabolic process"/>
    <property type="evidence" value="ECO:0007669"/>
    <property type="project" value="TreeGrafter"/>
</dbReference>
<evidence type="ECO:0000313" key="5">
    <source>
        <dbReference type="Proteomes" id="UP000594262"/>
    </source>
</evidence>
<keyword evidence="1" id="KW-1133">Transmembrane helix</keyword>
<keyword evidence="1" id="KW-0472">Membrane</keyword>
<feature type="transmembrane region" description="Helical" evidence="1">
    <location>
        <begin position="75"/>
        <end position="95"/>
    </location>
</feature>
<dbReference type="PANTHER" id="PTHR12277">
    <property type="entry name" value="ALPHA/BETA HYDROLASE DOMAIN-CONTAINING PROTEIN"/>
    <property type="match status" value="1"/>
</dbReference>
<dbReference type="OrthoDB" id="6412627at2759"/>
<dbReference type="GO" id="GO:0047372">
    <property type="term" value="F:monoacylglycerol lipase activity"/>
    <property type="evidence" value="ECO:0007669"/>
    <property type="project" value="TreeGrafter"/>
</dbReference>
<dbReference type="PANTHER" id="PTHR12277:SF72">
    <property type="entry name" value="BAT5L PROTEIN"/>
    <property type="match status" value="1"/>
</dbReference>
<proteinExistence type="predicted"/>
<feature type="domain" description="AB hydrolase-1" evidence="2">
    <location>
        <begin position="251"/>
        <end position="376"/>
    </location>
</feature>
<keyword evidence="5" id="KW-1185">Reference proteome</keyword>
<dbReference type="Pfam" id="PF00561">
    <property type="entry name" value="Abhydrolase_1"/>
    <property type="match status" value="1"/>
</dbReference>
<dbReference type="GO" id="GO:0004620">
    <property type="term" value="F:phospholipase activity"/>
    <property type="evidence" value="ECO:0007669"/>
    <property type="project" value="TreeGrafter"/>
</dbReference>
<feature type="domain" description="Phosphatidylserine Lipase ABHD16 N-terminal" evidence="3">
    <location>
        <begin position="2"/>
        <end position="132"/>
    </location>
</feature>
<dbReference type="Pfam" id="PF22990">
    <property type="entry name" value="ABHD16_N"/>
    <property type="match status" value="1"/>
</dbReference>
<evidence type="ECO:0000259" key="3">
    <source>
        <dbReference type="Pfam" id="PF22990"/>
    </source>
</evidence>
<accession>A0A7M5URA5</accession>
<keyword evidence="1" id="KW-0812">Transmembrane</keyword>
<organism evidence="4 5">
    <name type="scientific">Clytia hemisphaerica</name>
    <dbReference type="NCBI Taxonomy" id="252671"/>
    <lineage>
        <taxon>Eukaryota</taxon>
        <taxon>Metazoa</taxon>
        <taxon>Cnidaria</taxon>
        <taxon>Hydrozoa</taxon>
        <taxon>Hydroidolina</taxon>
        <taxon>Leptothecata</taxon>
        <taxon>Obeliida</taxon>
        <taxon>Clytiidae</taxon>
        <taxon>Clytia</taxon>
    </lineage>
</organism>
<dbReference type="InterPro" id="IPR029058">
    <property type="entry name" value="AB_hydrolase_fold"/>
</dbReference>
<dbReference type="AlphaFoldDB" id="A0A7M5URA5"/>
<dbReference type="Proteomes" id="UP000594262">
    <property type="component" value="Unplaced"/>
</dbReference>
<name>A0A7M5URA5_9CNID</name>
<protein>
    <submittedName>
        <fullName evidence="4">Uncharacterized protein</fullName>
    </submittedName>
</protein>
<dbReference type="InterPro" id="IPR054518">
    <property type="entry name" value="ABHD16_N"/>
</dbReference>
<dbReference type="InterPro" id="IPR000073">
    <property type="entry name" value="AB_hydrolase_1"/>
</dbReference>
<dbReference type="GO" id="GO:0012505">
    <property type="term" value="C:endomembrane system"/>
    <property type="evidence" value="ECO:0007669"/>
    <property type="project" value="TreeGrafter"/>
</dbReference>